<dbReference type="SUPFAM" id="SSF57756">
    <property type="entry name" value="Retrovirus zinc finger-like domains"/>
    <property type="match status" value="1"/>
</dbReference>
<dbReference type="PROSITE" id="PS50158">
    <property type="entry name" value="ZF_CCHC"/>
    <property type="match status" value="1"/>
</dbReference>
<dbReference type="InterPro" id="IPR000477">
    <property type="entry name" value="RT_dom"/>
</dbReference>
<feature type="domain" description="Integrase catalytic" evidence="21">
    <location>
        <begin position="1326"/>
        <end position="1484"/>
    </location>
</feature>
<dbReference type="PROSITE" id="PS50878">
    <property type="entry name" value="RT_POL"/>
    <property type="match status" value="1"/>
</dbReference>
<keyword evidence="23" id="KW-1185">Reference proteome</keyword>
<evidence type="ECO:0000256" key="3">
    <source>
        <dbReference type="ARBA" id="ARBA00022670"/>
    </source>
</evidence>
<dbReference type="Pfam" id="PF00665">
    <property type="entry name" value="rve"/>
    <property type="match status" value="1"/>
</dbReference>
<dbReference type="PANTHER" id="PTHR37984">
    <property type="entry name" value="PROTEIN CBG26694"/>
    <property type="match status" value="1"/>
</dbReference>
<dbReference type="InterPro" id="IPR036397">
    <property type="entry name" value="RNaseH_sf"/>
</dbReference>
<evidence type="ECO:0000256" key="18">
    <source>
        <dbReference type="SAM" id="MobiDB-lite"/>
    </source>
</evidence>
<comment type="similarity">
    <text evidence="1">Belongs to the beta type-B retroviral polymerase family. HERV class-II K(HML-2) pol subfamily.</text>
</comment>
<feature type="domain" description="Reverse transcriptase" evidence="20">
    <location>
        <begin position="694"/>
        <end position="914"/>
    </location>
</feature>
<keyword evidence="9" id="KW-0378">Hydrolase</keyword>
<dbReference type="Pfam" id="PF00078">
    <property type="entry name" value="RVT_1"/>
    <property type="match status" value="1"/>
</dbReference>
<evidence type="ECO:0000256" key="16">
    <source>
        <dbReference type="PROSITE-ProRule" id="PRU00047"/>
    </source>
</evidence>
<sequence length="1669" mass="186986">MDDVKGLLPDPAPQPTPSDSPTNPTESILLAVGDLLEKTRKPQAEGGYRRLRLFSGTLPVPPSEEPFDHWLEQAWLMVEESECSDREKRRRLMESLKGPALEIAKSVRDSDAEASPSEYLDALESAFGSAESGDDLYFAFRLMQQQPSEKLSDFLRRLERALTKVVQRGGFPAGGKDKARLEQLLRGATASDLMLIQLRLRERKSSPPTFLQLLSEIRTEEEYEASRRKLNTSVQPVQTRHVGAESNAEIQSLKAEVKELKTKLASCIVKSSEAPEKSYCPPPVSTPQSSEPSDTHELAALKKQVKRLQQKVAQRDGAPESSAKPATVKAVEATPKSHPPNRNRQPLDEQFCYRCGEKGHFVAKCRNPENQGKVIRKLIQTVKTMKESPSTSTSPDKNCNVKQSLLTTVAPTCIPEGLIGPPSVVPLKVNGKPCDALFDSGSQVTIIFESWYQANLSSVPVHPVTGLDLWGLSESNVSYPYRGYVVVDVEYPAEVTGTNHIVAVLALICPSPKEEQIPVIVGTNTSHVRNLVQQCRKKGVDITKTLGIQAQSERPHILSDAVSLTTNDDEIGSVIWQGPNPLSLPPGEDMQITCKVNFKQAVGQEILMVDSSPVAPLPGDVLLQPMVVPANAVQINSFRILVQNQSARETVIPVGTVIGHMYRTESVISMPLQKPENPEFDSNQINFGDSPVPQEWKIRLKQKLSERSHVFSVSEWDVGLAKDVEHTIRLADSRPFRQRSRRLAPADIEDVRKHLQELLCAGIIKELQATQQPDCAGPVHDSYIDEALDSLSGSQWFTVLDLRSGYYQIPMAEEDKEKTAFICPLGFFQFERMPQGITGAPATFQRLMEKTVGDMNLLQVLVYLDDLIVFGKSLEEHEERLLKVLDRLGEAGLKISLDKCQFCQPQVKYLGHIVSAQGVSPDPQKIEAVTTWPQSRDLKSLRSFLGFCGYYRRFIANYAAIVRPLTELTKGYAPTQKSRKHSANPNKSYLKESEPFGERWDNSCTQAFHQIIHCLTHAPVLAFADPTKPYELHVDASFKGLGAVLYQAQEGDLRPVAFASRKLSQSEKRYPYTSSIRTDNNPLTYVLSTAKLNAVGHRWLAALSTYDFDVHYRPGKHNIDADILSRNFDHATEWETIPEAAVKSICKRVQVSETANNPARCIDQIGSSPECVPDIYAFPLKMELQSLEHVSPAELAKAQIEDPVIGPAFKAVQQNQWADKSPELSHMKREKDKLTIQDGLLYRITKRQTGDDVAQLVLPKQYHDVVLRSIHNESGHLGTERTLDLLRKRFFWPKMSQDAEQHIKNCGECILRKTPAQRAATLHQISSSGPMDLVCIDFLSMETDSKGLSNVLVVTDHFTRYAQAFPTKNQRSQTVAKTLVEKFFVHYGLPARIHSDQGRDFESHLIKDLLKIMGIRKSRTTPYHPQGDPQPERFNRTLLSMLGTLSTDKKRQWSQHVPYLVHAYNSTKCDATGYSPYFLMFGREARLPVDLCFGTSPDKAAESHSRYVSKLKEDLYQAYKLASETADKVHQKNKNAYDKRVGFQSLEVGDRVLLKNWGLKGKHKLETRWSPVPYQVIGKMPNLPVYKLKKESGSGGVKTIHRDHILPIGQAVRLPIPEDDKCCPVRQKPKTKTVKQPTVMAEPQVSQDTDSSSENEYYEPQDVTTLEKE</sequence>
<dbReference type="Gene3D" id="3.10.10.10">
    <property type="entry name" value="HIV Type 1 Reverse Transcriptase, subunit A, domain 1"/>
    <property type="match status" value="1"/>
</dbReference>
<dbReference type="GO" id="GO:0003677">
    <property type="term" value="F:DNA binding"/>
    <property type="evidence" value="ECO:0007669"/>
    <property type="project" value="UniProtKB-KW"/>
</dbReference>
<evidence type="ECO:0000256" key="11">
    <source>
        <dbReference type="ARBA" id="ARBA00022884"/>
    </source>
</evidence>
<dbReference type="InterPro" id="IPR041588">
    <property type="entry name" value="Integrase_H2C2"/>
</dbReference>
<organism evidence="22 23">
    <name type="scientific">Mugilogobius chulae</name>
    <name type="common">yellowstripe goby</name>
    <dbReference type="NCBI Taxonomy" id="88201"/>
    <lineage>
        <taxon>Eukaryota</taxon>
        <taxon>Metazoa</taxon>
        <taxon>Chordata</taxon>
        <taxon>Craniata</taxon>
        <taxon>Vertebrata</taxon>
        <taxon>Euteleostomi</taxon>
        <taxon>Actinopterygii</taxon>
        <taxon>Neopterygii</taxon>
        <taxon>Teleostei</taxon>
        <taxon>Neoteleostei</taxon>
        <taxon>Acanthomorphata</taxon>
        <taxon>Gobiaria</taxon>
        <taxon>Gobiiformes</taxon>
        <taxon>Gobioidei</taxon>
        <taxon>Gobiidae</taxon>
        <taxon>Gobionellinae</taxon>
        <taxon>Mugilogobius</taxon>
    </lineage>
</organism>
<evidence type="ECO:0000313" key="23">
    <source>
        <dbReference type="Proteomes" id="UP001460270"/>
    </source>
</evidence>
<dbReference type="InterPro" id="IPR043502">
    <property type="entry name" value="DNA/RNA_pol_sf"/>
</dbReference>
<dbReference type="InterPro" id="IPR001584">
    <property type="entry name" value="Integrase_cat-core"/>
</dbReference>
<keyword evidence="5" id="KW-0548">Nucleotidyltransferase</keyword>
<dbReference type="GO" id="GO:0008270">
    <property type="term" value="F:zinc ion binding"/>
    <property type="evidence" value="ECO:0007669"/>
    <property type="project" value="UniProtKB-KW"/>
</dbReference>
<dbReference type="Gene3D" id="3.30.70.270">
    <property type="match status" value="2"/>
</dbReference>
<evidence type="ECO:0000256" key="6">
    <source>
        <dbReference type="ARBA" id="ARBA00022722"/>
    </source>
</evidence>
<dbReference type="InterPro" id="IPR001878">
    <property type="entry name" value="Znf_CCHC"/>
</dbReference>
<evidence type="ECO:0000259" key="19">
    <source>
        <dbReference type="PROSITE" id="PS50158"/>
    </source>
</evidence>
<dbReference type="FunFam" id="1.10.340.70:FF:000001">
    <property type="entry name" value="Retrovirus-related Pol polyprotein from transposon gypsy-like Protein"/>
    <property type="match status" value="1"/>
</dbReference>
<evidence type="ECO:0000256" key="13">
    <source>
        <dbReference type="ARBA" id="ARBA00022918"/>
    </source>
</evidence>
<evidence type="ECO:0000256" key="15">
    <source>
        <dbReference type="ARBA" id="ARBA00039658"/>
    </source>
</evidence>
<dbReference type="Gene3D" id="3.30.420.10">
    <property type="entry name" value="Ribonuclease H-like superfamily/Ribonuclease H"/>
    <property type="match status" value="1"/>
</dbReference>
<keyword evidence="7" id="KW-0064">Aspartyl protease</keyword>
<dbReference type="InterPro" id="IPR048270">
    <property type="entry name" value="PNMA_C"/>
</dbReference>
<keyword evidence="8" id="KW-0255">Endonuclease</keyword>
<accession>A0AAW0NAR7</accession>
<keyword evidence="11" id="KW-0694">RNA-binding</keyword>
<keyword evidence="13" id="KW-0695">RNA-directed DNA polymerase</keyword>
<dbReference type="SUPFAM" id="SSF53098">
    <property type="entry name" value="Ribonuclease H-like"/>
    <property type="match status" value="1"/>
</dbReference>
<dbReference type="FunFam" id="3.30.70.270:FF:000020">
    <property type="entry name" value="Transposon Tf2-6 polyprotein-like Protein"/>
    <property type="match status" value="1"/>
</dbReference>
<name>A0AAW0NAR7_9GOBI</name>
<evidence type="ECO:0000256" key="9">
    <source>
        <dbReference type="ARBA" id="ARBA00022801"/>
    </source>
</evidence>
<evidence type="ECO:0000256" key="5">
    <source>
        <dbReference type="ARBA" id="ARBA00022695"/>
    </source>
</evidence>
<dbReference type="Proteomes" id="UP001460270">
    <property type="component" value="Unassembled WGS sequence"/>
</dbReference>
<evidence type="ECO:0000256" key="17">
    <source>
        <dbReference type="SAM" id="Coils"/>
    </source>
</evidence>
<proteinExistence type="inferred from homology"/>
<dbReference type="SUPFAM" id="SSF50630">
    <property type="entry name" value="Acid proteases"/>
    <property type="match status" value="1"/>
</dbReference>
<dbReference type="Pfam" id="PF17921">
    <property type="entry name" value="Integrase_H2C2"/>
    <property type="match status" value="1"/>
</dbReference>
<keyword evidence="16" id="KW-0862">Zinc</keyword>
<dbReference type="InterPro" id="IPR043128">
    <property type="entry name" value="Rev_trsase/Diguanyl_cyclase"/>
</dbReference>
<dbReference type="GO" id="GO:0003723">
    <property type="term" value="F:RNA binding"/>
    <property type="evidence" value="ECO:0007669"/>
    <property type="project" value="UniProtKB-KW"/>
</dbReference>
<keyword evidence="4" id="KW-0808">Transferase</keyword>
<evidence type="ECO:0000313" key="22">
    <source>
        <dbReference type="EMBL" id="KAK7889282.1"/>
    </source>
</evidence>
<dbReference type="SUPFAM" id="SSF56672">
    <property type="entry name" value="DNA/RNA polymerases"/>
    <property type="match status" value="1"/>
</dbReference>
<keyword evidence="6" id="KW-0540">Nuclease</keyword>
<reference evidence="23" key="1">
    <citation type="submission" date="2024-04" db="EMBL/GenBank/DDBJ databases">
        <title>Salinicola lusitanus LLJ914,a marine bacterium isolated from the Okinawa Trough.</title>
        <authorList>
            <person name="Li J."/>
        </authorList>
    </citation>
    <scope>NUCLEOTIDE SEQUENCE [LARGE SCALE GENOMIC DNA]</scope>
</reference>
<keyword evidence="14" id="KW-0238">DNA-binding</keyword>
<dbReference type="InterPro" id="IPR050951">
    <property type="entry name" value="Retrovirus_Pol_polyprotein"/>
</dbReference>
<evidence type="ECO:0000256" key="10">
    <source>
        <dbReference type="ARBA" id="ARBA00022842"/>
    </source>
</evidence>
<evidence type="ECO:0000256" key="2">
    <source>
        <dbReference type="ARBA" id="ARBA00012180"/>
    </source>
</evidence>
<dbReference type="Gene3D" id="1.10.340.70">
    <property type="match status" value="1"/>
</dbReference>
<dbReference type="EMBL" id="JBBPFD010000018">
    <property type="protein sequence ID" value="KAK7889282.1"/>
    <property type="molecule type" value="Genomic_DNA"/>
</dbReference>
<dbReference type="CDD" id="cd01647">
    <property type="entry name" value="RT_LTR"/>
    <property type="match status" value="1"/>
</dbReference>
<keyword evidence="16" id="KW-0863">Zinc-finger</keyword>
<comment type="caution">
    <text evidence="22">The sequence shown here is derived from an EMBL/GenBank/DDBJ whole genome shotgun (WGS) entry which is preliminary data.</text>
</comment>
<dbReference type="Pfam" id="PF14893">
    <property type="entry name" value="PNMA"/>
    <property type="match status" value="1"/>
</dbReference>
<dbReference type="Pfam" id="PF17919">
    <property type="entry name" value="RT_RNaseH_2"/>
    <property type="match status" value="1"/>
</dbReference>
<dbReference type="CDD" id="cd09274">
    <property type="entry name" value="RNase_HI_RT_Ty3"/>
    <property type="match status" value="1"/>
</dbReference>
<dbReference type="InterPro" id="IPR012337">
    <property type="entry name" value="RNaseH-like_sf"/>
</dbReference>
<evidence type="ECO:0000256" key="1">
    <source>
        <dbReference type="ARBA" id="ARBA00010879"/>
    </source>
</evidence>
<gene>
    <name evidence="22" type="ORF">WMY93_024842</name>
</gene>
<dbReference type="PROSITE" id="PS50994">
    <property type="entry name" value="INTEGRASE"/>
    <property type="match status" value="1"/>
</dbReference>
<dbReference type="GO" id="GO:0004190">
    <property type="term" value="F:aspartic-type endopeptidase activity"/>
    <property type="evidence" value="ECO:0007669"/>
    <property type="project" value="UniProtKB-KW"/>
</dbReference>
<dbReference type="FunFam" id="3.30.420.10:FF:000269">
    <property type="entry name" value="Uncharacterized protein"/>
    <property type="match status" value="1"/>
</dbReference>
<feature type="region of interest" description="Disordered" evidence="18">
    <location>
        <begin position="274"/>
        <end position="296"/>
    </location>
</feature>
<dbReference type="GO" id="GO:0006508">
    <property type="term" value="P:proteolysis"/>
    <property type="evidence" value="ECO:0007669"/>
    <property type="project" value="UniProtKB-KW"/>
</dbReference>
<evidence type="ECO:0000256" key="12">
    <source>
        <dbReference type="ARBA" id="ARBA00022908"/>
    </source>
</evidence>
<evidence type="ECO:0000259" key="21">
    <source>
        <dbReference type="PROSITE" id="PS50994"/>
    </source>
</evidence>
<feature type="region of interest" description="Disordered" evidence="18">
    <location>
        <begin position="1619"/>
        <end position="1669"/>
    </location>
</feature>
<dbReference type="InterPro" id="IPR036875">
    <property type="entry name" value="Znf_CCHC_sf"/>
</dbReference>
<dbReference type="Gene3D" id="2.40.70.10">
    <property type="entry name" value="Acid Proteases"/>
    <property type="match status" value="1"/>
</dbReference>
<evidence type="ECO:0000256" key="14">
    <source>
        <dbReference type="ARBA" id="ARBA00023125"/>
    </source>
</evidence>
<feature type="region of interest" description="Disordered" evidence="18">
    <location>
        <begin position="1"/>
        <end position="26"/>
    </location>
</feature>
<dbReference type="GO" id="GO:0003964">
    <property type="term" value="F:RNA-directed DNA polymerase activity"/>
    <property type="evidence" value="ECO:0007669"/>
    <property type="project" value="UniProtKB-KW"/>
</dbReference>
<keyword evidence="10" id="KW-0460">Magnesium</keyword>
<keyword evidence="12" id="KW-0229">DNA integration</keyword>
<dbReference type="Gene3D" id="4.10.60.10">
    <property type="entry name" value="Zinc finger, CCHC-type"/>
    <property type="match status" value="1"/>
</dbReference>
<evidence type="ECO:0000259" key="20">
    <source>
        <dbReference type="PROSITE" id="PS50878"/>
    </source>
</evidence>
<dbReference type="PROSITE" id="PS00141">
    <property type="entry name" value="ASP_PROTEASE"/>
    <property type="match status" value="1"/>
</dbReference>
<dbReference type="GO" id="GO:0015074">
    <property type="term" value="P:DNA integration"/>
    <property type="evidence" value="ECO:0007669"/>
    <property type="project" value="UniProtKB-KW"/>
</dbReference>
<dbReference type="InterPro" id="IPR021109">
    <property type="entry name" value="Peptidase_aspartic_dom_sf"/>
</dbReference>
<evidence type="ECO:0000256" key="4">
    <source>
        <dbReference type="ARBA" id="ARBA00022679"/>
    </source>
</evidence>
<keyword evidence="17" id="KW-0175">Coiled coil</keyword>
<keyword evidence="16" id="KW-0479">Metal-binding</keyword>
<feature type="region of interest" description="Disordered" evidence="18">
    <location>
        <begin position="311"/>
        <end position="347"/>
    </location>
</feature>
<keyword evidence="3" id="KW-0645">Protease</keyword>
<dbReference type="GO" id="GO:0004523">
    <property type="term" value="F:RNA-DNA hybrid ribonuclease activity"/>
    <property type="evidence" value="ECO:0007669"/>
    <property type="project" value="UniProtKB-EC"/>
</dbReference>
<dbReference type="EC" id="3.1.26.4" evidence="2"/>
<evidence type="ECO:0000256" key="7">
    <source>
        <dbReference type="ARBA" id="ARBA00022750"/>
    </source>
</evidence>
<protein>
    <recommendedName>
        <fullName evidence="15">Gypsy retrotransposon integrase-like protein 1</fullName>
        <ecNumber evidence="2">3.1.26.4</ecNumber>
    </recommendedName>
</protein>
<dbReference type="InterPro" id="IPR041577">
    <property type="entry name" value="RT_RNaseH_2"/>
</dbReference>
<evidence type="ECO:0000256" key="8">
    <source>
        <dbReference type="ARBA" id="ARBA00022759"/>
    </source>
</evidence>
<dbReference type="SMART" id="SM00343">
    <property type="entry name" value="ZnF_C2HC"/>
    <property type="match status" value="1"/>
</dbReference>
<dbReference type="InterPro" id="IPR001969">
    <property type="entry name" value="Aspartic_peptidase_AS"/>
</dbReference>
<feature type="domain" description="CCHC-type" evidence="19">
    <location>
        <begin position="352"/>
        <end position="367"/>
    </location>
</feature>
<feature type="coiled-coil region" evidence="17">
    <location>
        <begin position="243"/>
        <end position="270"/>
    </location>
</feature>
<dbReference type="PANTHER" id="PTHR37984:SF15">
    <property type="entry name" value="INTEGRASE CATALYTIC DOMAIN-CONTAINING PROTEIN"/>
    <property type="match status" value="1"/>
</dbReference>